<dbReference type="PANTHER" id="PTHR43711">
    <property type="entry name" value="TWO-COMPONENT HISTIDINE KINASE"/>
    <property type="match status" value="1"/>
</dbReference>
<keyword evidence="14" id="KW-1185">Reference proteome</keyword>
<dbReference type="Gene3D" id="3.30.565.10">
    <property type="entry name" value="Histidine kinase-like ATPase, C-terminal domain"/>
    <property type="match status" value="1"/>
</dbReference>
<keyword evidence="8 10" id="KW-1133">Transmembrane helix</keyword>
<feature type="domain" description="HAMP" evidence="12">
    <location>
        <begin position="339"/>
        <end position="389"/>
    </location>
</feature>
<keyword evidence="7 13" id="KW-0418">Kinase</keyword>
<evidence type="ECO:0000256" key="7">
    <source>
        <dbReference type="ARBA" id="ARBA00022777"/>
    </source>
</evidence>
<evidence type="ECO:0000256" key="2">
    <source>
        <dbReference type="ARBA" id="ARBA00004236"/>
    </source>
</evidence>
<comment type="catalytic activity">
    <reaction evidence="1">
        <text>ATP + protein L-histidine = ADP + protein N-phospho-L-histidine.</text>
        <dbReference type="EC" id="2.7.13.3"/>
    </reaction>
</comment>
<dbReference type="EMBL" id="BAABJV010000012">
    <property type="protein sequence ID" value="GAA4786709.1"/>
    <property type="molecule type" value="Genomic_DNA"/>
</dbReference>
<dbReference type="SUPFAM" id="SSF158472">
    <property type="entry name" value="HAMP domain-like"/>
    <property type="match status" value="1"/>
</dbReference>
<dbReference type="EC" id="2.7.13.3" evidence="3"/>
<comment type="subcellular location">
    <subcellularLocation>
        <location evidence="2">Cell membrane</location>
    </subcellularLocation>
</comment>
<dbReference type="InterPro" id="IPR003661">
    <property type="entry name" value="HisK_dim/P_dom"/>
</dbReference>
<evidence type="ECO:0000259" key="12">
    <source>
        <dbReference type="PROSITE" id="PS50885"/>
    </source>
</evidence>
<evidence type="ECO:0000256" key="9">
    <source>
        <dbReference type="ARBA" id="ARBA00023012"/>
    </source>
</evidence>
<keyword evidence="5" id="KW-0808">Transferase</keyword>
<dbReference type="SMART" id="SM00304">
    <property type="entry name" value="HAMP"/>
    <property type="match status" value="1"/>
</dbReference>
<dbReference type="PROSITE" id="PS50885">
    <property type="entry name" value="HAMP"/>
    <property type="match status" value="1"/>
</dbReference>
<evidence type="ECO:0000256" key="5">
    <source>
        <dbReference type="ARBA" id="ARBA00022679"/>
    </source>
</evidence>
<organism evidence="13 14">
    <name type="scientific">Streptomyces sanyensis</name>
    <dbReference type="NCBI Taxonomy" id="568869"/>
    <lineage>
        <taxon>Bacteria</taxon>
        <taxon>Bacillati</taxon>
        <taxon>Actinomycetota</taxon>
        <taxon>Actinomycetes</taxon>
        <taxon>Kitasatosporales</taxon>
        <taxon>Streptomycetaceae</taxon>
        <taxon>Streptomyces</taxon>
    </lineage>
</organism>
<dbReference type="GO" id="GO:0016301">
    <property type="term" value="F:kinase activity"/>
    <property type="evidence" value="ECO:0007669"/>
    <property type="project" value="UniProtKB-KW"/>
</dbReference>
<dbReference type="Gene3D" id="6.10.340.10">
    <property type="match status" value="1"/>
</dbReference>
<evidence type="ECO:0000256" key="10">
    <source>
        <dbReference type="SAM" id="Phobius"/>
    </source>
</evidence>
<dbReference type="Gene3D" id="1.10.287.130">
    <property type="match status" value="1"/>
</dbReference>
<dbReference type="SUPFAM" id="SSF55874">
    <property type="entry name" value="ATPase domain of HSP90 chaperone/DNA topoisomerase II/histidine kinase"/>
    <property type="match status" value="1"/>
</dbReference>
<dbReference type="InterPro" id="IPR004358">
    <property type="entry name" value="Sig_transdc_His_kin-like_C"/>
</dbReference>
<feature type="transmembrane region" description="Helical" evidence="10">
    <location>
        <begin position="20"/>
        <end position="40"/>
    </location>
</feature>
<dbReference type="InterPro" id="IPR003594">
    <property type="entry name" value="HATPase_dom"/>
</dbReference>
<dbReference type="Pfam" id="PF00672">
    <property type="entry name" value="HAMP"/>
    <property type="match status" value="1"/>
</dbReference>
<dbReference type="Proteomes" id="UP001501147">
    <property type="component" value="Unassembled WGS sequence"/>
</dbReference>
<dbReference type="CDD" id="cd00075">
    <property type="entry name" value="HATPase"/>
    <property type="match status" value="1"/>
</dbReference>
<dbReference type="RefSeq" id="WP_345614975.1">
    <property type="nucleotide sequence ID" value="NZ_BAABJV010000012.1"/>
</dbReference>
<protein>
    <recommendedName>
        <fullName evidence="3">histidine kinase</fullName>
        <ecNumber evidence="3">2.7.13.3</ecNumber>
    </recommendedName>
</protein>
<evidence type="ECO:0000313" key="13">
    <source>
        <dbReference type="EMBL" id="GAA4786709.1"/>
    </source>
</evidence>
<dbReference type="PANTHER" id="PTHR43711:SF1">
    <property type="entry name" value="HISTIDINE KINASE 1"/>
    <property type="match status" value="1"/>
</dbReference>
<reference evidence="14" key="1">
    <citation type="journal article" date="2019" name="Int. J. Syst. Evol. Microbiol.">
        <title>The Global Catalogue of Microorganisms (GCM) 10K type strain sequencing project: providing services to taxonomists for standard genome sequencing and annotation.</title>
        <authorList>
            <consortium name="The Broad Institute Genomics Platform"/>
            <consortium name="The Broad Institute Genome Sequencing Center for Infectious Disease"/>
            <person name="Wu L."/>
            <person name="Ma J."/>
        </authorList>
    </citation>
    <scope>NUCLEOTIDE SEQUENCE [LARGE SCALE GENOMIC DNA]</scope>
    <source>
        <strain evidence="14">JCM 18324</strain>
    </source>
</reference>
<evidence type="ECO:0000313" key="14">
    <source>
        <dbReference type="Proteomes" id="UP001501147"/>
    </source>
</evidence>
<feature type="domain" description="Histidine kinase" evidence="11">
    <location>
        <begin position="397"/>
        <end position="609"/>
    </location>
</feature>
<dbReference type="SMART" id="SM00387">
    <property type="entry name" value="HATPase_c"/>
    <property type="match status" value="1"/>
</dbReference>
<dbReference type="PRINTS" id="PR00344">
    <property type="entry name" value="BCTRLSENSOR"/>
</dbReference>
<dbReference type="PROSITE" id="PS50109">
    <property type="entry name" value="HIS_KIN"/>
    <property type="match status" value="1"/>
</dbReference>
<sequence>MRADSTQARLPLHRSLTFRLLAAALLIAVCSVTATAWLAVRTTAVAIRQQQGQVLADDTAVYRTLMTYAATHPGWEGVDQTVRDLSDRTGRRITLTTQDRRRRSLADSTPHAESLPHQAFAVIDPLWVDPALEPSSGADRIDPQAVGPYRLSEADQSRLVSAAGKAAECLTRFGWDHRSSSTPAGRPRVEVTGPSEQLAKKLRSEYGDQAVSATYAGESCALADLDAPTASERTALAGLNTLVAACLQRLHLPPVEIGLDFRSPRREGDADAATRNCVDTSRREQLASSVAPAALLYVSAESEAAIPGFDLSPANTGRIAAVTALVLLVTVGVTTTVGLRLVHPLRALTRAARHPARPDIRVPVTTRDEIGLLTAAFNDLSEHRARAEEQRKVMVSDIAHELRTPLSTIRGTLEAAQDGVIPADEQLNASLLEETLLLQHIIDDLQDLAAADAGTMRLHPEPLHAEDLLHQVVAGHRAHAEAAGIVLAVHVEGDTKVSADPLRLRQAVGNLVSNAVRHTSRGDRITLRARRGEHGLLIEVSDTGAGISPADLPHVFERFWRAEKSRSRQTGGSGLGLAIVRKLVEAHGGTVSAASAPGRGTVFTLRLPT</sequence>
<dbReference type="Pfam" id="PF00512">
    <property type="entry name" value="HisKA"/>
    <property type="match status" value="1"/>
</dbReference>
<dbReference type="InterPro" id="IPR050736">
    <property type="entry name" value="Sensor_HK_Regulatory"/>
</dbReference>
<dbReference type="SMART" id="SM00388">
    <property type="entry name" value="HisKA"/>
    <property type="match status" value="1"/>
</dbReference>
<dbReference type="CDD" id="cd00082">
    <property type="entry name" value="HisKA"/>
    <property type="match status" value="1"/>
</dbReference>
<keyword evidence="10" id="KW-0472">Membrane</keyword>
<dbReference type="Pfam" id="PF02518">
    <property type="entry name" value="HATPase_c"/>
    <property type="match status" value="1"/>
</dbReference>
<evidence type="ECO:0000256" key="3">
    <source>
        <dbReference type="ARBA" id="ARBA00012438"/>
    </source>
</evidence>
<evidence type="ECO:0000256" key="4">
    <source>
        <dbReference type="ARBA" id="ARBA00022553"/>
    </source>
</evidence>
<keyword evidence="4" id="KW-0597">Phosphoprotein</keyword>
<name>A0ABP9AW17_9ACTN</name>
<gene>
    <name evidence="13" type="ORF">GCM10023329_41960</name>
</gene>
<evidence type="ECO:0000256" key="1">
    <source>
        <dbReference type="ARBA" id="ARBA00000085"/>
    </source>
</evidence>
<dbReference type="InterPro" id="IPR036890">
    <property type="entry name" value="HATPase_C_sf"/>
</dbReference>
<evidence type="ECO:0000256" key="6">
    <source>
        <dbReference type="ARBA" id="ARBA00022692"/>
    </source>
</evidence>
<dbReference type="InterPro" id="IPR036097">
    <property type="entry name" value="HisK_dim/P_sf"/>
</dbReference>
<dbReference type="InterPro" id="IPR005467">
    <property type="entry name" value="His_kinase_dom"/>
</dbReference>
<dbReference type="CDD" id="cd06225">
    <property type="entry name" value="HAMP"/>
    <property type="match status" value="1"/>
</dbReference>
<dbReference type="InterPro" id="IPR003660">
    <property type="entry name" value="HAMP_dom"/>
</dbReference>
<evidence type="ECO:0000259" key="11">
    <source>
        <dbReference type="PROSITE" id="PS50109"/>
    </source>
</evidence>
<evidence type="ECO:0000256" key="8">
    <source>
        <dbReference type="ARBA" id="ARBA00022989"/>
    </source>
</evidence>
<dbReference type="SUPFAM" id="SSF47384">
    <property type="entry name" value="Homodimeric domain of signal transducing histidine kinase"/>
    <property type="match status" value="1"/>
</dbReference>
<keyword evidence="6 10" id="KW-0812">Transmembrane</keyword>
<accession>A0ABP9AW17</accession>
<keyword evidence="9" id="KW-0902">Two-component regulatory system</keyword>
<proteinExistence type="predicted"/>
<comment type="caution">
    <text evidence="13">The sequence shown here is derived from an EMBL/GenBank/DDBJ whole genome shotgun (WGS) entry which is preliminary data.</text>
</comment>